<dbReference type="EMBL" id="JARXVQ010000001">
    <property type="protein sequence ID" value="MDH6181875.1"/>
    <property type="molecule type" value="Genomic_DNA"/>
</dbReference>
<feature type="transmembrane region" description="Helical" evidence="1">
    <location>
        <begin position="411"/>
        <end position="430"/>
    </location>
</feature>
<keyword evidence="3" id="KW-1185">Reference proteome</keyword>
<feature type="transmembrane region" description="Helical" evidence="1">
    <location>
        <begin position="378"/>
        <end position="399"/>
    </location>
</feature>
<evidence type="ECO:0000313" key="3">
    <source>
        <dbReference type="Proteomes" id="UP001160142"/>
    </source>
</evidence>
<feature type="transmembrane region" description="Helical" evidence="1">
    <location>
        <begin position="269"/>
        <end position="289"/>
    </location>
</feature>
<keyword evidence="1" id="KW-0472">Membrane</keyword>
<gene>
    <name evidence="2" type="ORF">M2152_002057</name>
</gene>
<feature type="transmembrane region" description="Helical" evidence="1">
    <location>
        <begin position="78"/>
        <end position="99"/>
    </location>
</feature>
<feature type="transmembrane region" description="Helical" evidence="1">
    <location>
        <begin position="199"/>
        <end position="219"/>
    </location>
</feature>
<keyword evidence="1" id="KW-1133">Transmembrane helix</keyword>
<evidence type="ECO:0000313" key="2">
    <source>
        <dbReference type="EMBL" id="MDH6181875.1"/>
    </source>
</evidence>
<sequence>MSSRTNAGLVDAPAGVGASVPQPRFAIVVFLILGVIALALSAGINPGFVRVLPAALGALLAFAVTARRLAPLAVSPGFYFAAYLAGLGFLGFHLTNVFAGSGGTGGVDVVLDLGTLQMTASSFLFAAIIVLIAASFARGGRAAPVGPGPARPLDLGDLGRYSSMLLVFSLATLMLLIYFLGIGSLLERSGRLVGSESSIQTAVGMSAIAAVVASGIVVFSRRGILRIVAILSVLGFTAYFVSLGTRRLALMPILLLLSYALARRGAVRPLAVMIATIAALVLLTLPLYFRSLPSHGLIPHLNALGSFSIGADNLSASFNNILAGFKITAMTGFGRPHIGIDAFWVSINPITGDSVGWSQIAPSLRLNRFTPYSGLGELINLGSTVFVVSLGLIGLALGNIQRINDKLFTTLIGRLFAIGTLGLTFIFVIQSTQYNLRSNLRYLYFAIGLQLAALLILRLREAIAQKRRVPGHY</sequence>
<protein>
    <recommendedName>
        <fullName evidence="4">O-antigen polysaccharide polymerase Wzy-like protein</fullName>
    </recommendedName>
</protein>
<comment type="caution">
    <text evidence="2">The sequence shown here is derived from an EMBL/GenBank/DDBJ whole genome shotgun (WGS) entry which is preliminary data.</text>
</comment>
<feature type="transmembrane region" description="Helical" evidence="1">
    <location>
        <begin position="48"/>
        <end position="66"/>
    </location>
</feature>
<dbReference type="Proteomes" id="UP001160142">
    <property type="component" value="Unassembled WGS sequence"/>
</dbReference>
<organism evidence="2 3">
    <name type="scientific">Antiquaquibacter oligotrophicus</name>
    <dbReference type="NCBI Taxonomy" id="2880260"/>
    <lineage>
        <taxon>Bacteria</taxon>
        <taxon>Bacillati</taxon>
        <taxon>Actinomycetota</taxon>
        <taxon>Actinomycetes</taxon>
        <taxon>Micrococcales</taxon>
        <taxon>Microbacteriaceae</taxon>
        <taxon>Antiquaquibacter</taxon>
    </lineage>
</organism>
<feature type="transmembrane region" description="Helical" evidence="1">
    <location>
        <begin position="158"/>
        <end position="179"/>
    </location>
</feature>
<dbReference type="RefSeq" id="WP_322134173.1">
    <property type="nucleotide sequence ID" value="NZ_CP085036.1"/>
</dbReference>
<reference evidence="2 3" key="1">
    <citation type="submission" date="2023-04" db="EMBL/GenBank/DDBJ databases">
        <title>Genome Encyclopedia of Bacteria and Archaea VI: Functional Genomics of Type Strains.</title>
        <authorList>
            <person name="Whitman W."/>
        </authorList>
    </citation>
    <scope>NUCLEOTIDE SEQUENCE [LARGE SCALE GENOMIC DNA]</scope>
    <source>
        <strain evidence="2 3">SG_E_30_P1</strain>
    </source>
</reference>
<feature type="transmembrane region" description="Helical" evidence="1">
    <location>
        <begin position="247"/>
        <end position="262"/>
    </location>
</feature>
<feature type="transmembrane region" description="Helical" evidence="1">
    <location>
        <begin position="224"/>
        <end position="241"/>
    </location>
</feature>
<feature type="transmembrane region" description="Helical" evidence="1">
    <location>
        <begin position="25"/>
        <end position="42"/>
    </location>
</feature>
<proteinExistence type="predicted"/>
<accession>A0ABT6KPF7</accession>
<feature type="transmembrane region" description="Helical" evidence="1">
    <location>
        <begin position="119"/>
        <end position="137"/>
    </location>
</feature>
<name>A0ABT6KPF7_9MICO</name>
<evidence type="ECO:0008006" key="4">
    <source>
        <dbReference type="Google" id="ProtNLM"/>
    </source>
</evidence>
<evidence type="ECO:0000256" key="1">
    <source>
        <dbReference type="SAM" id="Phobius"/>
    </source>
</evidence>
<feature type="transmembrane region" description="Helical" evidence="1">
    <location>
        <begin position="442"/>
        <end position="459"/>
    </location>
</feature>
<keyword evidence="1" id="KW-0812">Transmembrane</keyword>